<dbReference type="Proteomes" id="UP001447151">
    <property type="component" value="Unassembled WGS sequence"/>
</dbReference>
<evidence type="ECO:0000313" key="2">
    <source>
        <dbReference type="Proteomes" id="UP001447151"/>
    </source>
</evidence>
<proteinExistence type="predicted"/>
<evidence type="ECO:0000313" key="1">
    <source>
        <dbReference type="EMBL" id="MEQ3511163.1"/>
    </source>
</evidence>
<comment type="caution">
    <text evidence="1">The sequence shown here is derived from an EMBL/GenBank/DDBJ whole genome shotgun (WGS) entry which is preliminary data.</text>
</comment>
<accession>A0ABV1JL10</accession>
<sequence length="210" mass="24639">MRNMTEIRWRNNQVISIETKRKDESRETRVYVLAQMIGKAELLFFNLFNTDNNWDDVDLTQVPILFCATVARQFIKSSNIFRQNIKGIENYISPKRKIDPLGMGSRWITLWEGTPNEKKILIIGDGGGRLFEVDTSSGKYNERDIIASINRDDLETINSYELRNVRIYAELNERLYLCYKMGRNVDPLKDLVFNLPIPLEYKEYIEIIST</sequence>
<gene>
    <name evidence="1" type="ORF">ABM124_07580</name>
</gene>
<dbReference type="GeneID" id="83616671"/>
<protein>
    <submittedName>
        <fullName evidence="1">Uncharacterized protein</fullName>
    </submittedName>
</protein>
<dbReference type="EMBL" id="JBECZB010000008">
    <property type="protein sequence ID" value="MEQ3511163.1"/>
    <property type="molecule type" value="Genomic_DNA"/>
</dbReference>
<dbReference type="RefSeq" id="WP_170314440.1">
    <property type="nucleotide sequence ID" value="NZ_CAUIXF010000003.1"/>
</dbReference>
<reference evidence="1 2" key="1">
    <citation type="submission" date="2024-05" db="EMBL/GenBank/DDBJ databases">
        <authorList>
            <person name="Matzinger S.R."/>
            <person name="Bankers L."/>
            <person name="Rossheim A."/>
            <person name="Hetherington-Rauth M.C."/>
            <person name="Smith A."/>
            <person name="Baird S."/>
            <person name="Polanco D."/>
        </authorList>
    </citation>
    <scope>NUCLEOTIDE SEQUENCE [LARGE SCALE GENOMIC DNA]</scope>
    <source>
        <strain evidence="1 2">2024CJ-00066</strain>
    </source>
</reference>
<organism evidence="1 2">
    <name type="scientific">Neisseria polysaccharea</name>
    <dbReference type="NCBI Taxonomy" id="489"/>
    <lineage>
        <taxon>Bacteria</taxon>
        <taxon>Pseudomonadati</taxon>
        <taxon>Pseudomonadota</taxon>
        <taxon>Betaproteobacteria</taxon>
        <taxon>Neisseriales</taxon>
        <taxon>Neisseriaceae</taxon>
        <taxon>Neisseria</taxon>
    </lineage>
</organism>
<name>A0ABV1JL10_NEIPO</name>
<keyword evidence="2" id="KW-1185">Reference proteome</keyword>